<evidence type="ECO:0000313" key="4">
    <source>
        <dbReference type="Proteomes" id="UP000594262"/>
    </source>
</evidence>
<keyword evidence="2" id="KW-1133">Transmembrane helix</keyword>
<name>A0A7M5WSQ7_9CNID</name>
<feature type="region of interest" description="Disordered" evidence="1">
    <location>
        <begin position="823"/>
        <end position="855"/>
    </location>
</feature>
<sequence>MFKLRQVVIFAFLSMIWRPMMGTLRIRREQLDRFCLYMEEFCETKDYFENPLKAELFCSIRNARCSGTDCKECTCQVGFENFISYTYGCMSFEASKKLLTGDTNVFPPSMEPWYSGAIESTGVIPYLNMMLDPSFAYKYIRGVCNVDQMELIDEGTSQLVMKPNRNRMMIVSKNPGTDGKYYYRVKCNRFDGHDLDICKESFKGKVGSVQITCTSYGTDKTITKMAVLGKGDGNTILNVPTDIPTVTKPAPVSNGSSDYISVNSLETSLDFSFKDIFQNTYTRDKEGFCGQFNGHCALNVTSLTTGNGTECNFCQCPDDTIFVSFKHGCQSESKIKELFKITGKTTTDSSLEINNKTFSANEVPQFNTDLFMFGTCIAINIDPGCSYQEGLSSLSKLKENEHEEKPFFRTANRTCNITKVSSVNIVEGQLLDGEDGFEQPFELMSLSTIGKDSYCLKCKNFTCDLTPFSSLVMQIEITCTGKIQNNKDERRNESFEDVVEYGEGHSSSIVFKFTGESYVNASAYADIFEEKEVVVPTTASTFAPFTKQQNHASSGRSSSSFKSTTVIGILSSLVVVLIVMIALLVHTRKRYLRKKRTKCGHHYISDERDEEEDMNFVQLKGKSKGNKYSEVAILQQRNTDQDTTLKGKENLYYEASSMGDVKVNSLYTENEISQAGYLQNENDMYGVEYGTLHGANSTLESQNNMYSTATNLLNPKSEAELNFGLPPQSQVSGHLYAGVTDQTIFPSPGNLCATTDTQQAGYAVVDKQLSPQFSNASIPSSQHPQTEHLYASTDKPLTPQYQNKNMISPQVPTYNLYEETEPEDPHLYGTVSDLNTGYQPPGKITNTGNSDYDTPKMLRMSQLKDIKPINNQSHDRETGNLYYGKGQNIKEPYYGNMDSVNQKDSEYAYASDKRC</sequence>
<keyword evidence="2" id="KW-0472">Membrane</keyword>
<keyword evidence="4" id="KW-1185">Reference proteome</keyword>
<proteinExistence type="predicted"/>
<dbReference type="EnsemblMetazoa" id="CLYHEMT011152.1">
    <property type="protein sequence ID" value="CLYHEMP011152.1"/>
    <property type="gene ID" value="CLYHEMG011152"/>
</dbReference>
<dbReference type="RefSeq" id="XP_066927723.1">
    <property type="nucleotide sequence ID" value="XM_067071622.1"/>
</dbReference>
<evidence type="ECO:0000313" key="3">
    <source>
        <dbReference type="EnsemblMetazoa" id="CLYHEMP011152.1"/>
    </source>
</evidence>
<feature type="compositionally biased region" description="Polar residues" evidence="1">
    <location>
        <begin position="832"/>
        <end position="852"/>
    </location>
</feature>
<dbReference type="GeneID" id="136815171"/>
<dbReference type="Proteomes" id="UP000594262">
    <property type="component" value="Unplaced"/>
</dbReference>
<organism evidence="3 4">
    <name type="scientific">Clytia hemisphaerica</name>
    <dbReference type="NCBI Taxonomy" id="252671"/>
    <lineage>
        <taxon>Eukaryota</taxon>
        <taxon>Metazoa</taxon>
        <taxon>Cnidaria</taxon>
        <taxon>Hydrozoa</taxon>
        <taxon>Hydroidolina</taxon>
        <taxon>Leptothecata</taxon>
        <taxon>Obeliida</taxon>
        <taxon>Clytiidae</taxon>
        <taxon>Clytia</taxon>
    </lineage>
</organism>
<reference evidence="3" key="1">
    <citation type="submission" date="2021-01" db="UniProtKB">
        <authorList>
            <consortium name="EnsemblMetazoa"/>
        </authorList>
    </citation>
    <scope>IDENTIFICATION</scope>
</reference>
<evidence type="ECO:0000256" key="1">
    <source>
        <dbReference type="SAM" id="MobiDB-lite"/>
    </source>
</evidence>
<feature type="transmembrane region" description="Helical" evidence="2">
    <location>
        <begin position="566"/>
        <end position="586"/>
    </location>
</feature>
<keyword evidence="2" id="KW-0812">Transmembrane</keyword>
<protein>
    <submittedName>
        <fullName evidence="3">Uncharacterized protein</fullName>
    </submittedName>
</protein>
<accession>A0A7M5WSQ7</accession>
<dbReference type="AlphaFoldDB" id="A0A7M5WSQ7"/>
<evidence type="ECO:0000256" key="2">
    <source>
        <dbReference type="SAM" id="Phobius"/>
    </source>
</evidence>